<evidence type="ECO:0000256" key="1">
    <source>
        <dbReference type="SAM" id="MobiDB-lite"/>
    </source>
</evidence>
<dbReference type="Pfam" id="PF01939">
    <property type="entry name" value="NucS_C"/>
    <property type="match status" value="1"/>
</dbReference>
<evidence type="ECO:0000313" key="3">
    <source>
        <dbReference type="EMBL" id="PRI10430.1"/>
    </source>
</evidence>
<feature type="region of interest" description="Disordered" evidence="1">
    <location>
        <begin position="1"/>
        <end position="20"/>
    </location>
</feature>
<dbReference type="GO" id="GO:0004519">
    <property type="term" value="F:endonuclease activity"/>
    <property type="evidence" value="ECO:0007669"/>
    <property type="project" value="InterPro"/>
</dbReference>
<gene>
    <name evidence="3" type="ORF">B4915_11645</name>
</gene>
<dbReference type="Proteomes" id="UP000238650">
    <property type="component" value="Unassembled WGS sequence"/>
</dbReference>
<evidence type="ECO:0000313" key="4">
    <source>
        <dbReference type="Proteomes" id="UP000238650"/>
    </source>
</evidence>
<keyword evidence="4" id="KW-1185">Reference proteome</keyword>
<organism evidence="3 4">
    <name type="scientific">Leucobacter massiliensis</name>
    <dbReference type="NCBI Taxonomy" id="1686285"/>
    <lineage>
        <taxon>Bacteria</taxon>
        <taxon>Bacillati</taxon>
        <taxon>Actinomycetota</taxon>
        <taxon>Actinomycetes</taxon>
        <taxon>Micrococcales</taxon>
        <taxon>Microbacteriaceae</taxon>
        <taxon>Leucobacter</taxon>
    </lineage>
</organism>
<name>A0A2S9QLG8_9MICO</name>
<sequence>MGPPRRDQHGRAVQVRAAGGSSSIGENERVAYENEIRDVLARRLTVIEADLVLVDVNFHLQNAEGTRGFVDILARDTTDMLVVIELKRSDSAAREALHEVGKYMELLSREKGIPSSNIRAIIVSTEWNELLVPFSYYASKEDFPITGYELFVDVDGVTPIHTIKVTPLVPPGERVLTRSQRLIASRNAASVNSVWTTVSKTLTALGVSDFVGEVITRDTEDETSTQLVLTLGTIIWNESRLAAIEVLEKDWATGDMEFDEYPSEELALEATQISNRTLLFEYCDPDRVSSLKDAHRWEHVAWLRSGVFEDERLFPSEHLESHTMGWKKGLSDSRLSVTVRPANKVQWSEFRENVDLVLGANHEWKTIINRWMDEKLPEFQDGIVQAHIYNPMDFLQIIAHAGWDVELQELTPGLAITFRIEQEPMRAVGLIGALSWDGKHRDLTVPFSRSYPNIGVWADARQSGQVAEIDIDLTTSIGLRYSTWEKHASAESPELLTLNGSKFSRSPERVNFLGKRGYEGIQPLQDFIESHGPQLARFSRKIRSTLLFDPATATQMHMIDNTVKWEW</sequence>
<dbReference type="Gene3D" id="3.40.1350.10">
    <property type="match status" value="1"/>
</dbReference>
<protein>
    <recommendedName>
        <fullName evidence="2">Endonuclease NucS C-terminal domain-containing protein</fullName>
    </recommendedName>
</protein>
<accession>A0A2S9QLG8</accession>
<dbReference type="GO" id="GO:0003676">
    <property type="term" value="F:nucleic acid binding"/>
    <property type="evidence" value="ECO:0007669"/>
    <property type="project" value="InterPro"/>
</dbReference>
<dbReference type="InterPro" id="IPR011856">
    <property type="entry name" value="tRNA_endonuc-like_dom_sf"/>
</dbReference>
<dbReference type="EMBL" id="MWZD01000019">
    <property type="protein sequence ID" value="PRI10430.1"/>
    <property type="molecule type" value="Genomic_DNA"/>
</dbReference>
<comment type="caution">
    <text evidence="3">The sequence shown here is derived from an EMBL/GenBank/DDBJ whole genome shotgun (WGS) entry which is preliminary data.</text>
</comment>
<dbReference type="OrthoDB" id="8477544at2"/>
<proteinExistence type="predicted"/>
<feature type="domain" description="Endonuclease NucS C-terminal" evidence="2">
    <location>
        <begin position="33"/>
        <end position="125"/>
    </location>
</feature>
<evidence type="ECO:0000259" key="2">
    <source>
        <dbReference type="Pfam" id="PF01939"/>
    </source>
</evidence>
<dbReference type="AlphaFoldDB" id="A0A2S9QLG8"/>
<reference evidence="3 4" key="1">
    <citation type="journal article" date="2017" name="New Microbes New Infect">
        <title>Genome sequence of 'Leucobacter massiliensis' sp. nov. isolated from human pharynx after travel to the 2014 Hajj.</title>
        <authorList>
            <person name="Leangapichart T."/>
            <person name="Gautret P."/>
            <person name="Nguyen T.T."/>
            <person name="Armstrong N."/>
            <person name="Rolain J.M."/>
        </authorList>
    </citation>
    <scope>NUCLEOTIDE SEQUENCE [LARGE SCALE GENOMIC DNA]</scope>
    <source>
        <strain evidence="3 4">122RC15</strain>
    </source>
</reference>
<feature type="compositionally biased region" description="Basic and acidic residues" evidence="1">
    <location>
        <begin position="1"/>
        <end position="10"/>
    </location>
</feature>
<dbReference type="InterPro" id="IPR048301">
    <property type="entry name" value="NucS_C"/>
</dbReference>